<dbReference type="CDD" id="cd22353">
    <property type="entry name" value="RecC_C-like"/>
    <property type="match status" value="1"/>
</dbReference>
<comment type="subunit">
    <text evidence="10">Heterotrimer of RecB, RecC and RecD. All subunits contribute to DNA-binding.</text>
</comment>
<dbReference type="GO" id="GO:0003677">
    <property type="term" value="F:DNA binding"/>
    <property type="evidence" value="ECO:0007669"/>
    <property type="project" value="UniProtKB-UniRule"/>
</dbReference>
<dbReference type="PIRSF" id="PIRSF000980">
    <property type="entry name" value="RecC"/>
    <property type="match status" value="1"/>
</dbReference>
<dbReference type="GO" id="GO:0005524">
    <property type="term" value="F:ATP binding"/>
    <property type="evidence" value="ECO:0007669"/>
    <property type="project" value="UniProtKB-UniRule"/>
</dbReference>
<dbReference type="EMBL" id="PYNF01000002">
    <property type="protein sequence ID" value="PSV00860.1"/>
    <property type="molecule type" value="Genomic_DNA"/>
</dbReference>
<evidence type="ECO:0000313" key="12">
    <source>
        <dbReference type="EMBL" id="PSV00860.1"/>
    </source>
</evidence>
<keyword evidence="9 10" id="KW-0234">DNA repair</keyword>
<dbReference type="NCBIfam" id="TIGR01450">
    <property type="entry name" value="recC"/>
    <property type="match status" value="1"/>
</dbReference>
<keyword evidence="4 10" id="KW-0378">Hydrolase</keyword>
<dbReference type="GO" id="GO:0003678">
    <property type="term" value="F:DNA helicase activity"/>
    <property type="evidence" value="ECO:0007669"/>
    <property type="project" value="UniProtKB-UniRule"/>
</dbReference>
<evidence type="ECO:0000259" key="11">
    <source>
        <dbReference type="Pfam" id="PF17946"/>
    </source>
</evidence>
<dbReference type="GO" id="GO:0000724">
    <property type="term" value="P:double-strand break repair via homologous recombination"/>
    <property type="evidence" value="ECO:0007669"/>
    <property type="project" value="UniProtKB-UniRule"/>
</dbReference>
<dbReference type="SUPFAM" id="SSF52540">
    <property type="entry name" value="P-loop containing nucleoside triphosphate hydrolases"/>
    <property type="match status" value="2"/>
</dbReference>
<evidence type="ECO:0000256" key="6">
    <source>
        <dbReference type="ARBA" id="ARBA00022839"/>
    </source>
</evidence>
<dbReference type="PANTHER" id="PTHR30591:SF1">
    <property type="entry name" value="RECBCD ENZYME SUBUNIT RECC"/>
    <property type="match status" value="1"/>
</dbReference>
<reference evidence="12 13" key="1">
    <citation type="submission" date="2018-01" db="EMBL/GenBank/DDBJ databases">
        <title>Whole genome sequencing of Histamine producing bacteria.</title>
        <authorList>
            <person name="Butler K."/>
        </authorList>
    </citation>
    <scope>NUCLEOTIDE SEQUENCE [LARGE SCALE GENOMIC DNA]</scope>
    <source>
        <strain evidence="12 13">FS-7.2</strain>
    </source>
</reference>
<keyword evidence="7 10" id="KW-0067">ATP-binding</keyword>
<comment type="miscellaneous">
    <text evidence="10">In the RecBCD complex, RecB has a slow 3'-5' helicase, an exonuclease activity and loads RecA onto ssDNA, RecD has a fast 5'-3' helicase activity, while RecC stimulates the ATPase and processivity of the RecB helicase and contributes to recognition of the Chi site.</text>
</comment>
<evidence type="ECO:0000256" key="9">
    <source>
        <dbReference type="ARBA" id="ARBA00023204"/>
    </source>
</evidence>
<dbReference type="AlphaFoldDB" id="A0A2T3KM31"/>
<dbReference type="InterPro" id="IPR027417">
    <property type="entry name" value="P-loop_NTPase"/>
</dbReference>
<proteinExistence type="inferred from homology"/>
<dbReference type="GO" id="GO:0009338">
    <property type="term" value="C:exodeoxyribonuclease V complex"/>
    <property type="evidence" value="ECO:0007669"/>
    <property type="project" value="InterPro"/>
</dbReference>
<dbReference type="PANTHER" id="PTHR30591">
    <property type="entry name" value="RECBCD ENZYME SUBUNIT RECC"/>
    <property type="match status" value="1"/>
</dbReference>
<keyword evidence="3 10" id="KW-0227">DNA damage</keyword>
<keyword evidence="6 10" id="KW-0269">Exonuclease</keyword>
<dbReference type="GO" id="GO:0008854">
    <property type="term" value="F:exodeoxyribonuclease V activity"/>
    <property type="evidence" value="ECO:0007669"/>
    <property type="project" value="InterPro"/>
</dbReference>
<dbReference type="Proteomes" id="UP000241426">
    <property type="component" value="Unassembled WGS sequence"/>
</dbReference>
<evidence type="ECO:0000313" key="13">
    <source>
        <dbReference type="Proteomes" id="UP000241426"/>
    </source>
</evidence>
<protein>
    <recommendedName>
        <fullName evidence="10">RecBCD enzyme subunit RecC</fullName>
    </recommendedName>
    <alternativeName>
        <fullName evidence="10">Exonuclease V subunit RecC</fullName>
        <shortName evidence="10">ExoV subunit RecC</shortName>
    </alternativeName>
    <alternativeName>
        <fullName evidence="10">Helicase/nuclease RecBCD subunit RecC</fullName>
    </alternativeName>
</protein>
<feature type="domain" description="RecC C-terminal" evidence="11">
    <location>
        <begin position="845"/>
        <end position="1070"/>
    </location>
</feature>
<gene>
    <name evidence="10 12" type="primary">recC</name>
    <name evidence="12" type="ORF">C9J27_02205</name>
</gene>
<evidence type="ECO:0000256" key="5">
    <source>
        <dbReference type="ARBA" id="ARBA00022806"/>
    </source>
</evidence>
<sequence length="1150" mass="131181">MTPQQNCGMSLMLYVYNSNQMELQRQLLIEIIKSSPLDGVFSSEVILVQNPGMSQWLKLSLANDFGIAANISFPMPSSFIWNMFKKVISDIPEESSFTKDAMKWRLMTLLPKHLDDPDFSHLKEYVKEDSNNTKLYQLTDKIADLYDQYLVYRPSWIKSWESGEFDKDELKGFEWQPKLWKLLFEDTINNGGTRHHRANLFDSFVNNLNNGLFDQQKLPERIFLFGVSSLAPQYLESLKALGEHIDIHIMLTNPCKYFWGDILDRTYLSKLKSQRRRKLAIVNGAQREVGEGSPLKDNNIDMSEFDTLDQSVGNTLLSSMGKMGRDYLSLISQIEPEEIELFIDIPRDNLLHNIQADILNLEDKFFEQNLDSNDYKTVISPDDKSIILSGSYSKTREVEALHDYILSLFEKDQSLRPLDIVVMVANIDDYSSAINAVFGNAPRDRYIPFSVSDRTAQSENPILKSYLALLGLHKERCTASEILEILEVPAVMRKFGIDNDGLDTLRGWVDDTGIRWGLNEDTASSLNLPKQESNTWLFGVKRMLLGYAIKPDDGFFNGIIGFEDVEPSTAELAGSLSMFIDEIILIREILSISHVCNDWLKILNSITDTFFDIDKFDEPAINVVQANIHKIYDQLTEVRYEEKISPEIIFSHFYGGFNKDRISQNFMLGKVTFATLMPMRSIPFDSVCLLGMNDGVYPRATPPENFDLMAKKPMLGDRSRRNDDRFLFLEAFLSAKNNFYMSYIYKSVKDNTEKQPSVLISEVVDYCKKGYLVEGLYDSASEAEEALVKSITRSHPLMPFNKSAFEGEIHSYAAQWIPAANKLGSKVTSFTKETIQDDEEFNNLKEIDISELIYFWKLPVKAFFTKRLKVSFFVDDNTSKDDEDFNLNSLDAYKAKQSWLDEIIELKSDPTAKDQVLPKLKERLRAEGRLPLKNFGDISLESLEGEIDKISKSICSLISDEPDTCEISTKFNVNEKDITLTGWVDNIHNGALLNYRVGKMRTQDIMEAWILYLATTISSSDPVESRIISELGTYKFDTISQKEAKLNLQLLIEGYIYGLKSPLPFLPKTCGIAITAKTSISDTDESINKAKHKMKSIFAGGFNMIGEVKNSYVARVWSSLDENTLNDMYEAGIKYLLPAKSRLQEDKSSE</sequence>
<dbReference type="RefSeq" id="WP_107288557.1">
    <property type="nucleotide sequence ID" value="NZ_PYNF01000002.1"/>
</dbReference>
<keyword evidence="5 10" id="KW-0347">Helicase</keyword>
<evidence type="ECO:0000256" key="4">
    <source>
        <dbReference type="ARBA" id="ARBA00022801"/>
    </source>
</evidence>
<name>A0A2T3KM31_9GAMM</name>
<comment type="function">
    <text evidence="10">A helicase/nuclease that prepares dsDNA breaks (DSB) for recombinational DNA repair. Binds to DSBs and unwinds DNA via a highly rapid and processive ATP-dependent bidirectional helicase activity. Unwinds dsDNA until it encounters a Chi (crossover hotspot instigator) sequence from the 3' direction. Cuts ssDNA a few nucleotides 3' to the Chi site. The properties and activities of the enzyme are changed at Chi. The Chi-altered holoenzyme produces a long 3'-ssDNA overhang and facilitates RecA-binding to the ssDNA for homologous DNA recombination and repair. Holoenzyme degrades any linearized DNA that is unable to undergo homologous recombination. In the holoenzyme this subunit recognizes the wild-type Chi sequence, and when added to isolated RecB increases its ATP-dependent helicase processivity.</text>
</comment>
<dbReference type="InterPro" id="IPR011335">
    <property type="entry name" value="Restrct_endonuc-II-like"/>
</dbReference>
<dbReference type="Gene3D" id="3.40.50.300">
    <property type="entry name" value="P-loop containing nucleotide triphosphate hydrolases"/>
    <property type="match status" value="2"/>
</dbReference>
<dbReference type="InterPro" id="IPR006697">
    <property type="entry name" value="RecC"/>
</dbReference>
<evidence type="ECO:0000256" key="10">
    <source>
        <dbReference type="HAMAP-Rule" id="MF_01486"/>
    </source>
</evidence>
<organism evidence="12 13">
    <name type="scientific">Photobacterium kishitanii</name>
    <dbReference type="NCBI Taxonomy" id="318456"/>
    <lineage>
        <taxon>Bacteria</taxon>
        <taxon>Pseudomonadati</taxon>
        <taxon>Pseudomonadota</taxon>
        <taxon>Gammaproteobacteria</taxon>
        <taxon>Vibrionales</taxon>
        <taxon>Vibrionaceae</taxon>
        <taxon>Photobacterium</taxon>
    </lineage>
</organism>
<keyword evidence="1 10" id="KW-0540">Nuclease</keyword>
<dbReference type="Pfam" id="PF17946">
    <property type="entry name" value="RecC_C"/>
    <property type="match status" value="1"/>
</dbReference>
<evidence type="ECO:0000256" key="8">
    <source>
        <dbReference type="ARBA" id="ARBA00023125"/>
    </source>
</evidence>
<dbReference type="Gene3D" id="1.10.10.160">
    <property type="match status" value="1"/>
</dbReference>
<evidence type="ECO:0000256" key="7">
    <source>
        <dbReference type="ARBA" id="ARBA00022840"/>
    </source>
</evidence>
<keyword evidence="2 10" id="KW-0547">Nucleotide-binding</keyword>
<accession>A0A2T3KM31</accession>
<dbReference type="Gene3D" id="1.10.10.990">
    <property type="match status" value="1"/>
</dbReference>
<evidence type="ECO:0000256" key="3">
    <source>
        <dbReference type="ARBA" id="ARBA00022763"/>
    </source>
</evidence>
<evidence type="ECO:0000256" key="2">
    <source>
        <dbReference type="ARBA" id="ARBA00022741"/>
    </source>
</evidence>
<evidence type="ECO:0000256" key="1">
    <source>
        <dbReference type="ARBA" id="ARBA00022722"/>
    </source>
</evidence>
<dbReference type="HAMAP" id="MF_01486">
    <property type="entry name" value="RecC"/>
    <property type="match status" value="1"/>
</dbReference>
<dbReference type="InterPro" id="IPR013986">
    <property type="entry name" value="DExx_box_DNA_helicase_dom_sf"/>
</dbReference>
<comment type="similarity">
    <text evidence="10">Belongs to the RecC family.</text>
</comment>
<keyword evidence="8 10" id="KW-0238">DNA-binding</keyword>
<comment type="caution">
    <text evidence="12">The sequence shown here is derived from an EMBL/GenBank/DDBJ whole genome shotgun (WGS) entry which is preliminary data.</text>
</comment>
<dbReference type="Pfam" id="PF04257">
    <property type="entry name" value="Exonuc_V_gamma"/>
    <property type="match status" value="1"/>
</dbReference>
<dbReference type="InterPro" id="IPR041500">
    <property type="entry name" value="RecC_C"/>
</dbReference>
<dbReference type="Gene3D" id="3.40.50.10930">
    <property type="match status" value="1"/>
</dbReference>
<dbReference type="SUPFAM" id="SSF52980">
    <property type="entry name" value="Restriction endonuclease-like"/>
    <property type="match status" value="1"/>
</dbReference>